<dbReference type="PANTHER" id="PTHR21266:SF60">
    <property type="entry name" value="3-KETOSTEROID-9-ALPHA-MONOOXYGENASE, OXYGENASE COMPONENT"/>
    <property type="match status" value="1"/>
</dbReference>
<dbReference type="GO" id="GO:0016705">
    <property type="term" value="F:oxidoreductase activity, acting on paired donors, with incorporation or reduction of molecular oxygen"/>
    <property type="evidence" value="ECO:0007669"/>
    <property type="project" value="UniProtKB-ARBA"/>
</dbReference>
<dbReference type="GO" id="GO:0004497">
    <property type="term" value="F:monooxygenase activity"/>
    <property type="evidence" value="ECO:0007669"/>
    <property type="project" value="UniProtKB-ARBA"/>
</dbReference>
<dbReference type="InterPro" id="IPR050584">
    <property type="entry name" value="Cholesterol_7-desaturase"/>
</dbReference>
<dbReference type="SUPFAM" id="SSF50022">
    <property type="entry name" value="ISP domain"/>
    <property type="match status" value="1"/>
</dbReference>
<evidence type="ECO:0000313" key="7">
    <source>
        <dbReference type="EMBL" id="MBJ7600544.1"/>
    </source>
</evidence>
<organism evidence="7 8">
    <name type="scientific">Candidatus Nephthysia bennettiae</name>
    <dbReference type="NCBI Taxonomy" id="3127016"/>
    <lineage>
        <taxon>Bacteria</taxon>
        <taxon>Bacillati</taxon>
        <taxon>Candidatus Dormiibacterota</taxon>
        <taxon>Candidatus Dormibacteria</taxon>
        <taxon>Candidatus Dormibacterales</taxon>
        <taxon>Candidatus Dormibacteraceae</taxon>
        <taxon>Candidatus Nephthysia</taxon>
    </lineage>
</organism>
<gene>
    <name evidence="7" type="ORF">JF922_21050</name>
</gene>
<name>A0A934NB71_9BACT</name>
<keyword evidence="4" id="KW-0408">Iron</keyword>
<dbReference type="PANTHER" id="PTHR21266">
    <property type="entry name" value="IRON-SULFUR DOMAIN CONTAINING PROTEIN"/>
    <property type="match status" value="1"/>
</dbReference>
<dbReference type="InterPro" id="IPR017941">
    <property type="entry name" value="Rieske_2Fe-2S"/>
</dbReference>
<evidence type="ECO:0000313" key="8">
    <source>
        <dbReference type="Proteomes" id="UP000612893"/>
    </source>
</evidence>
<keyword evidence="1" id="KW-0001">2Fe-2S</keyword>
<dbReference type="PROSITE" id="PS51296">
    <property type="entry name" value="RIESKE"/>
    <property type="match status" value="1"/>
</dbReference>
<evidence type="ECO:0000256" key="5">
    <source>
        <dbReference type="ARBA" id="ARBA00023014"/>
    </source>
</evidence>
<evidence type="ECO:0000259" key="6">
    <source>
        <dbReference type="PROSITE" id="PS51296"/>
    </source>
</evidence>
<keyword evidence="3" id="KW-0560">Oxidoreductase</keyword>
<dbReference type="CDD" id="cd03467">
    <property type="entry name" value="Rieske"/>
    <property type="match status" value="1"/>
</dbReference>
<feature type="domain" description="Rieske" evidence="6">
    <location>
        <begin position="6"/>
        <end position="117"/>
    </location>
</feature>
<sequence>MARQWHRVGPLAGFPENSMTLVDVAGHDLVVIHSPSGVNVIRNRCPHQAAPICGGMLTGTYLPSDPGILRYGMENEIIRCPWHGWEFDVRTGDALFGISSKKLVRYPTEIRGPELWTYIGARE</sequence>
<evidence type="ECO:0000256" key="4">
    <source>
        <dbReference type="ARBA" id="ARBA00023004"/>
    </source>
</evidence>
<keyword evidence="5" id="KW-0411">Iron-sulfur</keyword>
<dbReference type="Gene3D" id="2.102.10.10">
    <property type="entry name" value="Rieske [2Fe-2S] iron-sulphur domain"/>
    <property type="match status" value="1"/>
</dbReference>
<dbReference type="GO" id="GO:0046872">
    <property type="term" value="F:metal ion binding"/>
    <property type="evidence" value="ECO:0007669"/>
    <property type="project" value="UniProtKB-KW"/>
</dbReference>
<accession>A0A934NB71</accession>
<dbReference type="Proteomes" id="UP000612893">
    <property type="component" value="Unassembled WGS sequence"/>
</dbReference>
<protein>
    <submittedName>
        <fullName evidence="7">Rieske (2Fe-2S) protein</fullName>
    </submittedName>
</protein>
<dbReference type="GO" id="GO:0051537">
    <property type="term" value="F:2 iron, 2 sulfur cluster binding"/>
    <property type="evidence" value="ECO:0007669"/>
    <property type="project" value="UniProtKB-KW"/>
</dbReference>
<evidence type="ECO:0000256" key="2">
    <source>
        <dbReference type="ARBA" id="ARBA00022723"/>
    </source>
</evidence>
<dbReference type="AlphaFoldDB" id="A0A934NB71"/>
<reference evidence="7" key="1">
    <citation type="submission" date="2020-10" db="EMBL/GenBank/DDBJ databases">
        <title>Ca. Dormibacterota MAGs.</title>
        <authorList>
            <person name="Montgomery K."/>
        </authorList>
    </citation>
    <scope>NUCLEOTIDE SEQUENCE [LARGE SCALE GENOMIC DNA]</scope>
    <source>
        <strain evidence="7">SC8812_S17_10</strain>
    </source>
</reference>
<dbReference type="RefSeq" id="WP_338204418.1">
    <property type="nucleotide sequence ID" value="NZ_JAEKNR010000209.1"/>
</dbReference>
<keyword evidence="8" id="KW-1185">Reference proteome</keyword>
<keyword evidence="2" id="KW-0479">Metal-binding</keyword>
<dbReference type="InterPro" id="IPR036922">
    <property type="entry name" value="Rieske_2Fe-2S_sf"/>
</dbReference>
<dbReference type="EMBL" id="JAEKNR010000209">
    <property type="protein sequence ID" value="MBJ7600544.1"/>
    <property type="molecule type" value="Genomic_DNA"/>
</dbReference>
<proteinExistence type="predicted"/>
<dbReference type="Pfam" id="PF00355">
    <property type="entry name" value="Rieske"/>
    <property type="match status" value="1"/>
</dbReference>
<comment type="caution">
    <text evidence="7">The sequence shown here is derived from an EMBL/GenBank/DDBJ whole genome shotgun (WGS) entry which is preliminary data.</text>
</comment>
<evidence type="ECO:0000256" key="3">
    <source>
        <dbReference type="ARBA" id="ARBA00023002"/>
    </source>
</evidence>
<evidence type="ECO:0000256" key="1">
    <source>
        <dbReference type="ARBA" id="ARBA00022714"/>
    </source>
</evidence>